<evidence type="ECO:0000259" key="9">
    <source>
        <dbReference type="PROSITE" id="PS50157"/>
    </source>
</evidence>
<feature type="domain" description="C2H2-type" evidence="9">
    <location>
        <begin position="153"/>
        <end position="180"/>
    </location>
</feature>
<feature type="compositionally biased region" description="Basic and acidic residues" evidence="8">
    <location>
        <begin position="852"/>
        <end position="870"/>
    </location>
</feature>
<feature type="region of interest" description="Disordered" evidence="8">
    <location>
        <begin position="699"/>
        <end position="992"/>
    </location>
</feature>
<feature type="region of interest" description="Disordered" evidence="8">
    <location>
        <begin position="1056"/>
        <end position="1355"/>
    </location>
</feature>
<organism evidence="10 11">
    <name type="scientific">Trichogramma brassicae</name>
    <dbReference type="NCBI Taxonomy" id="86971"/>
    <lineage>
        <taxon>Eukaryota</taxon>
        <taxon>Metazoa</taxon>
        <taxon>Ecdysozoa</taxon>
        <taxon>Arthropoda</taxon>
        <taxon>Hexapoda</taxon>
        <taxon>Insecta</taxon>
        <taxon>Pterygota</taxon>
        <taxon>Neoptera</taxon>
        <taxon>Endopterygota</taxon>
        <taxon>Hymenoptera</taxon>
        <taxon>Apocrita</taxon>
        <taxon>Proctotrupomorpha</taxon>
        <taxon>Chalcidoidea</taxon>
        <taxon>Trichogrammatidae</taxon>
        <taxon>Trichogramma</taxon>
    </lineage>
</organism>
<dbReference type="OrthoDB" id="6067523at2759"/>
<keyword evidence="4 7" id="KW-0863">Zinc-finger</keyword>
<evidence type="ECO:0000256" key="8">
    <source>
        <dbReference type="SAM" id="MobiDB-lite"/>
    </source>
</evidence>
<dbReference type="SUPFAM" id="SSF57667">
    <property type="entry name" value="beta-beta-alpha zinc fingers"/>
    <property type="match status" value="1"/>
</dbReference>
<feature type="compositionally biased region" description="Basic residues" evidence="8">
    <location>
        <begin position="424"/>
        <end position="440"/>
    </location>
</feature>
<feature type="region of interest" description="Disordered" evidence="8">
    <location>
        <begin position="1007"/>
        <end position="1043"/>
    </location>
</feature>
<gene>
    <name evidence="10" type="ORF">TBRA_LOCUS7888</name>
</gene>
<feature type="compositionally biased region" description="Basic and acidic residues" evidence="8">
    <location>
        <begin position="973"/>
        <end position="991"/>
    </location>
</feature>
<dbReference type="PANTHER" id="PTHR24406">
    <property type="entry name" value="TRANSCRIPTIONAL REPRESSOR CTCFL-RELATED"/>
    <property type="match status" value="1"/>
</dbReference>
<feature type="compositionally biased region" description="Polar residues" evidence="8">
    <location>
        <begin position="1056"/>
        <end position="1076"/>
    </location>
</feature>
<feature type="compositionally biased region" description="Polar residues" evidence="8">
    <location>
        <begin position="1304"/>
        <end position="1318"/>
    </location>
</feature>
<dbReference type="PROSITE" id="PS00028">
    <property type="entry name" value="ZINC_FINGER_C2H2_1"/>
    <property type="match status" value="4"/>
</dbReference>
<feature type="compositionally biased region" description="Polar residues" evidence="8">
    <location>
        <begin position="1183"/>
        <end position="1197"/>
    </location>
</feature>
<dbReference type="SUPFAM" id="SSF57997">
    <property type="entry name" value="Tropomyosin"/>
    <property type="match status" value="1"/>
</dbReference>
<feature type="compositionally biased region" description="Polar residues" evidence="8">
    <location>
        <begin position="1256"/>
        <end position="1286"/>
    </location>
</feature>
<accession>A0A6H5IKN4</accession>
<proteinExistence type="predicted"/>
<feature type="compositionally biased region" description="Polar residues" evidence="8">
    <location>
        <begin position="1013"/>
        <end position="1043"/>
    </location>
</feature>
<dbReference type="Gene3D" id="3.30.160.60">
    <property type="entry name" value="Classic Zinc Finger"/>
    <property type="match status" value="2"/>
</dbReference>
<evidence type="ECO:0000256" key="7">
    <source>
        <dbReference type="PROSITE-ProRule" id="PRU00042"/>
    </source>
</evidence>
<dbReference type="InterPro" id="IPR013087">
    <property type="entry name" value="Znf_C2H2_type"/>
</dbReference>
<feature type="region of interest" description="Disordered" evidence="8">
    <location>
        <begin position="1"/>
        <end position="89"/>
    </location>
</feature>
<feature type="region of interest" description="Disordered" evidence="8">
    <location>
        <begin position="642"/>
        <end position="683"/>
    </location>
</feature>
<dbReference type="EMBL" id="CADCXV010000806">
    <property type="protein sequence ID" value="CAB0036005.1"/>
    <property type="molecule type" value="Genomic_DNA"/>
</dbReference>
<keyword evidence="6" id="KW-0539">Nucleus</keyword>
<dbReference type="InterPro" id="IPR036236">
    <property type="entry name" value="Znf_C2H2_sf"/>
</dbReference>
<evidence type="ECO:0000256" key="6">
    <source>
        <dbReference type="ARBA" id="ARBA00023242"/>
    </source>
</evidence>
<feature type="compositionally biased region" description="Low complexity" evidence="8">
    <location>
        <begin position="940"/>
        <end position="955"/>
    </location>
</feature>
<dbReference type="SMART" id="SM00355">
    <property type="entry name" value="ZnF_C2H2"/>
    <property type="match status" value="5"/>
</dbReference>
<feature type="domain" description="C2H2-type" evidence="9">
    <location>
        <begin position="125"/>
        <end position="153"/>
    </location>
</feature>
<evidence type="ECO:0000256" key="1">
    <source>
        <dbReference type="ARBA" id="ARBA00004123"/>
    </source>
</evidence>
<evidence type="ECO:0000256" key="4">
    <source>
        <dbReference type="ARBA" id="ARBA00022771"/>
    </source>
</evidence>
<feature type="compositionally biased region" description="Polar residues" evidence="8">
    <location>
        <begin position="1135"/>
        <end position="1165"/>
    </location>
</feature>
<feature type="compositionally biased region" description="Polar residues" evidence="8">
    <location>
        <begin position="820"/>
        <end position="851"/>
    </location>
</feature>
<dbReference type="GO" id="GO:0005634">
    <property type="term" value="C:nucleus"/>
    <property type="evidence" value="ECO:0007669"/>
    <property type="project" value="UniProtKB-SubCell"/>
</dbReference>
<keyword evidence="11" id="KW-1185">Reference proteome</keyword>
<name>A0A6H5IKN4_9HYME</name>
<dbReference type="GO" id="GO:0008270">
    <property type="term" value="F:zinc ion binding"/>
    <property type="evidence" value="ECO:0007669"/>
    <property type="project" value="UniProtKB-KW"/>
</dbReference>
<dbReference type="PROSITE" id="PS50157">
    <property type="entry name" value="ZINC_FINGER_C2H2_2"/>
    <property type="match status" value="2"/>
</dbReference>
<feature type="region of interest" description="Disordered" evidence="8">
    <location>
        <begin position="406"/>
        <end position="457"/>
    </location>
</feature>
<feature type="compositionally biased region" description="Basic and acidic residues" evidence="8">
    <location>
        <begin position="49"/>
        <end position="89"/>
    </location>
</feature>
<feature type="region of interest" description="Disordered" evidence="8">
    <location>
        <begin position="340"/>
        <end position="359"/>
    </location>
</feature>
<evidence type="ECO:0000313" key="10">
    <source>
        <dbReference type="EMBL" id="CAB0036005.1"/>
    </source>
</evidence>
<dbReference type="Proteomes" id="UP000479190">
    <property type="component" value="Unassembled WGS sequence"/>
</dbReference>
<keyword evidence="3" id="KW-0677">Repeat</keyword>
<feature type="compositionally biased region" description="Low complexity" evidence="8">
    <location>
        <begin position="721"/>
        <end position="732"/>
    </location>
</feature>
<keyword evidence="2" id="KW-0479">Metal-binding</keyword>
<evidence type="ECO:0000256" key="2">
    <source>
        <dbReference type="ARBA" id="ARBA00022723"/>
    </source>
</evidence>
<feature type="compositionally biased region" description="Polar residues" evidence="8">
    <location>
        <begin position="443"/>
        <end position="457"/>
    </location>
</feature>
<feature type="compositionally biased region" description="Basic and acidic residues" evidence="8">
    <location>
        <begin position="1215"/>
        <end position="1233"/>
    </location>
</feature>
<feature type="compositionally biased region" description="Basic and acidic residues" evidence="8">
    <location>
        <begin position="1094"/>
        <end position="1112"/>
    </location>
</feature>
<feature type="compositionally biased region" description="Basic and acidic residues" evidence="8">
    <location>
        <begin position="1"/>
        <end position="41"/>
    </location>
</feature>
<dbReference type="InterPro" id="IPR050888">
    <property type="entry name" value="ZnF_C2H2-type_TF"/>
</dbReference>
<protein>
    <recommendedName>
        <fullName evidence="9">C2H2-type domain-containing protein</fullName>
    </recommendedName>
</protein>
<feature type="compositionally biased region" description="Polar residues" evidence="8">
    <location>
        <begin position="771"/>
        <end position="802"/>
    </location>
</feature>
<evidence type="ECO:0000313" key="11">
    <source>
        <dbReference type="Proteomes" id="UP000479190"/>
    </source>
</evidence>
<evidence type="ECO:0000256" key="5">
    <source>
        <dbReference type="ARBA" id="ARBA00022833"/>
    </source>
</evidence>
<feature type="compositionally biased region" description="Basic and acidic residues" evidence="8">
    <location>
        <begin position="1336"/>
        <end position="1354"/>
    </location>
</feature>
<sequence length="1408" mass="157628">MKNSKEKMKNAKEKMKNVKEKMKNAKEKMKNAKEKMKNAKEKMKKSKEKMKNSKEKMENSKEKMENSKEKMKNAKEKMKNSKEKMKNPEEKKEEVKCTYCKATFPEKLEMLVHYASEHKYTGPKYRCNWCYEFFPTLRKLKEHKSTNHKAKKLKCDECYKKFVSITLYRAHKAMHQKKRKYCFLCETCEKIFTSRQKVKNHKCPMDKAPELFCDLCGVSYRGESDFYKHRMQCHPEDLYNCDICSNSAPHAASNINLPNLFWFHEQTNINTYGRAAVVPEIVENLEHQSFKAIIRNVFQLCARDQRENPELSSGAATTATMNASLRRGINTQLLQSRRQFNFDDRATRRQRTKQSTINRTRPTRIYLADLTQTHQVGNYPREIETQYQPPPPNEHQWSNEIAHPSSIDFDIDRTHSHRTGNYPHSRRREQQRSPSHKHHWNRENSYSNTGDFDTDQTLTHSMRDHNRVSGHRRYPHLSDLTLPVIILNDVDSAKDKTKPDEIEGIVNQIEQTGKELIKAGEITASAYNNYSRGFRKADQNTPPKEQRKNYENFPSAKYNVDLTQAHKIDDHDKPNGNLDHRHNFKLPDLHGLSSPKMTVLTSGRAYFSKDELKHAEIEPPKMSGGRILGEYVRQMGHELRKAGILKPTADDDYSNNRKENQRPQWNKNHKNPGNADSSSNDLGADLKADLSLYRPIGNINGNNRNSDTRQNLNFPDLTDLSSPRMPTSTSSRADTTQDKTGYDENESTNKASGKFLGGIVNRKGNKFRGSSGDQASTDGNISNDRSKDNQQNPGIADSSSSHLKPDLEADSTLSRPIGNVNGNNRNADTRQNLNFPDITDLSSPRNPASTSRRADTTQDKTGYDENESTKKASGTFLGGIVNRKGNKFRGSSGDQASNDGNISNDRSKDNQQNPGIADSSSSHLKPDLEADLTLSRPIGNVNGNNRNANTRQNLNFPDITDLSSPRMPASTSRRADTTQDKTGYDENESTKKASGTFLGGIVNRIGNKLRGSSGDQASTDGNISNDSSKDSQQNPRNFDSGSSHLKADIEADLTSSRPISNINGNNRNADTRQNLNFPDITDLSSPRMPASTSRRADTTQDKTGYDENESTKKASGTFLGGIVNQIGNKLRGSSRDQASTDGNISNDSSKDNQQNPGNDDSSSSHLKPDLEADLTLSRPIGNVNGNNRNSDTRQNLNFPDITDLSSPRMPASTSRRADTTQDKTGYDENESTKKASGTFLGGIVNQIGNKLRGSSRDQASTDGNISNDSSKDNQQNPGNDDSSSSHLKPDLEADLTLSRPIGNVNGNNRNSDTRQNLNFPDITDLSSPRMPASTSRRADTTQDKTGYDENESTKKASGTFLGGIVNQIGNKLRGSSRDQASTDGNISNDTAAKTINKIPEMTIRALVI</sequence>
<evidence type="ECO:0000256" key="3">
    <source>
        <dbReference type="ARBA" id="ARBA00022737"/>
    </source>
</evidence>
<comment type="subcellular location">
    <subcellularLocation>
        <location evidence="1">Nucleus</location>
    </subcellularLocation>
</comment>
<reference evidence="10 11" key="1">
    <citation type="submission" date="2020-02" db="EMBL/GenBank/DDBJ databases">
        <authorList>
            <person name="Ferguson B K."/>
        </authorList>
    </citation>
    <scope>NUCLEOTIDE SEQUENCE [LARGE SCALE GENOMIC DNA]</scope>
</reference>
<feature type="compositionally biased region" description="Polar residues" evidence="8">
    <location>
        <begin position="892"/>
        <end position="923"/>
    </location>
</feature>
<keyword evidence="5" id="KW-0862">Zinc</keyword>